<dbReference type="HOGENOM" id="CLU_2622012_0_0_1"/>
<name>N1PJ94_DOTSN</name>
<reference evidence="2" key="1">
    <citation type="journal article" date="2012" name="PLoS Genet.">
        <title>The genomes of the fungal plant pathogens Cladosporium fulvum and Dothistroma septosporum reveal adaptation to different hosts and lifestyles but also signatures of common ancestry.</title>
        <authorList>
            <person name="de Wit P.J.G.M."/>
            <person name="van der Burgt A."/>
            <person name="Oekmen B."/>
            <person name="Stergiopoulos I."/>
            <person name="Abd-Elsalam K.A."/>
            <person name="Aerts A.L."/>
            <person name="Bahkali A.H."/>
            <person name="Beenen H.G."/>
            <person name="Chettri P."/>
            <person name="Cox M.P."/>
            <person name="Datema E."/>
            <person name="de Vries R.P."/>
            <person name="Dhillon B."/>
            <person name="Ganley A.R."/>
            <person name="Griffiths S.A."/>
            <person name="Guo Y."/>
            <person name="Hamelin R.C."/>
            <person name="Henrissat B."/>
            <person name="Kabir M.S."/>
            <person name="Jashni M.K."/>
            <person name="Kema G."/>
            <person name="Klaubauf S."/>
            <person name="Lapidus A."/>
            <person name="Levasseur A."/>
            <person name="Lindquist E."/>
            <person name="Mehrabi R."/>
            <person name="Ohm R.A."/>
            <person name="Owen T.J."/>
            <person name="Salamov A."/>
            <person name="Schwelm A."/>
            <person name="Schijlen E."/>
            <person name="Sun H."/>
            <person name="van den Burg H.A."/>
            <person name="van Ham R.C.H.J."/>
            <person name="Zhang S."/>
            <person name="Goodwin S.B."/>
            <person name="Grigoriev I.V."/>
            <person name="Collemare J."/>
            <person name="Bradshaw R.E."/>
        </authorList>
    </citation>
    <scope>NUCLEOTIDE SEQUENCE [LARGE SCALE GENOMIC DNA]</scope>
    <source>
        <strain evidence="2">NZE10 / CBS 128990</strain>
    </source>
</reference>
<dbReference type="OrthoDB" id="6730379at2759"/>
<reference evidence="1 2" key="2">
    <citation type="journal article" date="2012" name="PLoS Pathog.">
        <title>Diverse lifestyles and strategies of plant pathogenesis encoded in the genomes of eighteen Dothideomycetes fungi.</title>
        <authorList>
            <person name="Ohm R.A."/>
            <person name="Feau N."/>
            <person name="Henrissat B."/>
            <person name="Schoch C.L."/>
            <person name="Horwitz B.A."/>
            <person name="Barry K.W."/>
            <person name="Condon B.J."/>
            <person name="Copeland A.C."/>
            <person name="Dhillon B."/>
            <person name="Glaser F."/>
            <person name="Hesse C.N."/>
            <person name="Kosti I."/>
            <person name="LaButti K."/>
            <person name="Lindquist E.A."/>
            <person name="Lucas S."/>
            <person name="Salamov A.A."/>
            <person name="Bradshaw R.E."/>
            <person name="Ciuffetti L."/>
            <person name="Hamelin R.C."/>
            <person name="Kema G.H.J."/>
            <person name="Lawrence C."/>
            <person name="Scott J.A."/>
            <person name="Spatafora J.W."/>
            <person name="Turgeon B.G."/>
            <person name="de Wit P.J.G.M."/>
            <person name="Zhong S."/>
            <person name="Goodwin S.B."/>
            <person name="Grigoriev I.V."/>
        </authorList>
    </citation>
    <scope>NUCLEOTIDE SEQUENCE [LARGE SCALE GENOMIC DNA]</scope>
    <source>
        <strain evidence="2">NZE10 / CBS 128990</strain>
    </source>
</reference>
<dbReference type="EMBL" id="KB446541">
    <property type="protein sequence ID" value="EME42648.1"/>
    <property type="molecule type" value="Genomic_DNA"/>
</dbReference>
<proteinExistence type="predicted"/>
<evidence type="ECO:0000313" key="2">
    <source>
        <dbReference type="Proteomes" id="UP000016933"/>
    </source>
</evidence>
<keyword evidence="2" id="KW-1185">Reference proteome</keyword>
<sequence>MLSDYEDVVAVWRTSRDRIGLKANEFRRYQVVKAFLDPKVWVVWLMGAAGDLLNGGVAKFTSALIKGFNYDALHASLM</sequence>
<protein>
    <submittedName>
        <fullName evidence="1">Uncharacterized protein</fullName>
    </submittedName>
</protein>
<organism evidence="1 2">
    <name type="scientific">Dothistroma septosporum (strain NZE10 / CBS 128990)</name>
    <name type="common">Red band needle blight fungus</name>
    <name type="synonym">Mycosphaerella pini</name>
    <dbReference type="NCBI Taxonomy" id="675120"/>
    <lineage>
        <taxon>Eukaryota</taxon>
        <taxon>Fungi</taxon>
        <taxon>Dikarya</taxon>
        <taxon>Ascomycota</taxon>
        <taxon>Pezizomycotina</taxon>
        <taxon>Dothideomycetes</taxon>
        <taxon>Dothideomycetidae</taxon>
        <taxon>Mycosphaerellales</taxon>
        <taxon>Mycosphaerellaceae</taxon>
        <taxon>Dothistroma</taxon>
    </lineage>
</organism>
<gene>
    <name evidence="1" type="ORF">DOTSEDRAFT_73471</name>
</gene>
<dbReference type="Proteomes" id="UP000016933">
    <property type="component" value="Unassembled WGS sequence"/>
</dbReference>
<dbReference type="AlphaFoldDB" id="N1PJ94"/>
<evidence type="ECO:0000313" key="1">
    <source>
        <dbReference type="EMBL" id="EME42648.1"/>
    </source>
</evidence>
<accession>N1PJ94</accession>